<dbReference type="EMBL" id="JACGCI010000079">
    <property type="protein sequence ID" value="KAF6747620.1"/>
    <property type="molecule type" value="Genomic_DNA"/>
</dbReference>
<keyword evidence="2" id="KW-1185">Reference proteome</keyword>
<name>A0A8H6LYK6_9AGAR</name>
<protein>
    <submittedName>
        <fullName evidence="1">Uncharacterized protein</fullName>
    </submittedName>
</protein>
<dbReference type="AlphaFoldDB" id="A0A8H6LYK6"/>
<dbReference type="Proteomes" id="UP000521943">
    <property type="component" value="Unassembled WGS sequence"/>
</dbReference>
<comment type="caution">
    <text evidence="1">The sequence shown here is derived from an EMBL/GenBank/DDBJ whole genome shotgun (WGS) entry which is preliminary data.</text>
</comment>
<evidence type="ECO:0000313" key="1">
    <source>
        <dbReference type="EMBL" id="KAF6747620.1"/>
    </source>
</evidence>
<proteinExistence type="predicted"/>
<sequence length="183" mass="19479">MSTTNLLLAAHMNALAQNYAKAPSGVDRSIILALALDGDRTRSAITVQHTKTVANVAAGVHARLLGFTSPEGSGIQKAREFRSVLGDIALEFLKQVVEGDMESLRIRACLIAEFTRVGIFENMDAVEQAVGCVVMRSAPAPDVGLRICEEVRWASAAGLGLGVECEQGVVADLEELWGRAGLF</sequence>
<reference evidence="1 2" key="1">
    <citation type="submission" date="2020-07" db="EMBL/GenBank/DDBJ databases">
        <title>Comparative genomics of pyrophilous fungi reveals a link between fire events and developmental genes.</title>
        <authorList>
            <consortium name="DOE Joint Genome Institute"/>
            <person name="Steindorff A.S."/>
            <person name="Carver A."/>
            <person name="Calhoun S."/>
            <person name="Stillman K."/>
            <person name="Liu H."/>
            <person name="Lipzen A."/>
            <person name="Pangilinan J."/>
            <person name="Labutti K."/>
            <person name="Bruns T.D."/>
            <person name="Grigoriev I.V."/>
        </authorList>
    </citation>
    <scope>NUCLEOTIDE SEQUENCE [LARGE SCALE GENOMIC DNA]</scope>
    <source>
        <strain evidence="1 2">CBS 144469</strain>
    </source>
</reference>
<evidence type="ECO:0000313" key="2">
    <source>
        <dbReference type="Proteomes" id="UP000521943"/>
    </source>
</evidence>
<gene>
    <name evidence="1" type="ORF">DFP72DRAFT_854195</name>
</gene>
<organism evidence="1 2">
    <name type="scientific">Ephemerocybe angulata</name>
    <dbReference type="NCBI Taxonomy" id="980116"/>
    <lineage>
        <taxon>Eukaryota</taxon>
        <taxon>Fungi</taxon>
        <taxon>Dikarya</taxon>
        <taxon>Basidiomycota</taxon>
        <taxon>Agaricomycotina</taxon>
        <taxon>Agaricomycetes</taxon>
        <taxon>Agaricomycetidae</taxon>
        <taxon>Agaricales</taxon>
        <taxon>Agaricineae</taxon>
        <taxon>Psathyrellaceae</taxon>
        <taxon>Ephemerocybe</taxon>
    </lineage>
</organism>
<accession>A0A8H6LYK6</accession>